<reference evidence="8 9" key="1">
    <citation type="submission" date="2019-06" db="EMBL/GenBank/DDBJ databases">
        <title>Genome sequencing of plant associated microbes to promote plant fitness in Sorghum bicolor and Oryza sativa.</title>
        <authorList>
            <person name="Coleman-Derr D."/>
        </authorList>
    </citation>
    <scope>NUCLEOTIDE SEQUENCE [LARGE SCALE GENOMIC DNA]</scope>
    <source>
        <strain evidence="8 9">KV-663</strain>
    </source>
</reference>
<proteinExistence type="inferred from homology"/>
<keyword evidence="3 5" id="KW-0862">Zinc</keyword>
<dbReference type="PROSITE" id="PS00059">
    <property type="entry name" value="ADH_ZINC"/>
    <property type="match status" value="1"/>
</dbReference>
<feature type="domain" description="Alcohol dehydrogenase-like N-terminal" evidence="7">
    <location>
        <begin position="28"/>
        <end position="147"/>
    </location>
</feature>
<protein>
    <submittedName>
        <fullName evidence="8">Threonine dehydrogenase-like Zn-dependent dehydrogenase</fullName>
    </submittedName>
</protein>
<dbReference type="CDD" id="cd08283">
    <property type="entry name" value="FDH_like_1"/>
    <property type="match status" value="1"/>
</dbReference>
<accession>A0A543HUJ9</accession>
<gene>
    <name evidence="8" type="ORF">FBY41_2056</name>
</gene>
<dbReference type="Pfam" id="PF00107">
    <property type="entry name" value="ADH_zinc_N"/>
    <property type="match status" value="1"/>
</dbReference>
<dbReference type="Pfam" id="PF08240">
    <property type="entry name" value="ADH_N"/>
    <property type="match status" value="1"/>
</dbReference>
<keyword evidence="9" id="KW-1185">Reference proteome</keyword>
<evidence type="ECO:0000259" key="6">
    <source>
        <dbReference type="Pfam" id="PF00107"/>
    </source>
</evidence>
<evidence type="ECO:0000256" key="1">
    <source>
        <dbReference type="ARBA" id="ARBA00001947"/>
    </source>
</evidence>
<name>A0A543HUJ9_9MICO</name>
<organism evidence="8 9">
    <name type="scientific">Humibacillus xanthopallidus</name>
    <dbReference type="NCBI Taxonomy" id="412689"/>
    <lineage>
        <taxon>Bacteria</taxon>
        <taxon>Bacillati</taxon>
        <taxon>Actinomycetota</taxon>
        <taxon>Actinomycetes</taxon>
        <taxon>Micrococcales</taxon>
        <taxon>Intrasporangiaceae</taxon>
        <taxon>Humibacillus</taxon>
    </lineage>
</organism>
<evidence type="ECO:0000259" key="7">
    <source>
        <dbReference type="Pfam" id="PF08240"/>
    </source>
</evidence>
<dbReference type="InterPro" id="IPR013149">
    <property type="entry name" value="ADH-like_C"/>
</dbReference>
<dbReference type="AlphaFoldDB" id="A0A543HUJ9"/>
<feature type="domain" description="Alcohol dehydrogenase-like C-terminal" evidence="6">
    <location>
        <begin position="191"/>
        <end position="260"/>
    </location>
</feature>
<dbReference type="SUPFAM" id="SSF50129">
    <property type="entry name" value="GroES-like"/>
    <property type="match status" value="1"/>
</dbReference>
<dbReference type="InterPro" id="IPR011032">
    <property type="entry name" value="GroES-like_sf"/>
</dbReference>
<dbReference type="InterPro" id="IPR013154">
    <property type="entry name" value="ADH-like_N"/>
</dbReference>
<dbReference type="Gene3D" id="3.90.180.10">
    <property type="entry name" value="Medium-chain alcohol dehydrogenases, catalytic domain"/>
    <property type="match status" value="1"/>
</dbReference>
<keyword evidence="2 5" id="KW-0479">Metal-binding</keyword>
<dbReference type="PANTHER" id="PTHR42813">
    <property type="entry name" value="ZINC-TYPE ALCOHOL DEHYDROGENASE-LIKE"/>
    <property type="match status" value="1"/>
</dbReference>
<dbReference type="PANTHER" id="PTHR42813:SF2">
    <property type="entry name" value="DEHYDROGENASE, ZINC-CONTAINING, PUTATIVE (AFU_ORTHOLOGUE AFUA_2G02810)-RELATED"/>
    <property type="match status" value="1"/>
</dbReference>
<dbReference type="EMBL" id="VFPM01000002">
    <property type="protein sequence ID" value="TQM62033.1"/>
    <property type="molecule type" value="Genomic_DNA"/>
</dbReference>
<comment type="similarity">
    <text evidence="5">Belongs to the zinc-containing alcohol dehydrogenase family.</text>
</comment>
<keyword evidence="4" id="KW-0560">Oxidoreductase</keyword>
<dbReference type="GO" id="GO:0016491">
    <property type="term" value="F:oxidoreductase activity"/>
    <property type="evidence" value="ECO:0007669"/>
    <property type="project" value="UniProtKB-KW"/>
</dbReference>
<dbReference type="Gene3D" id="3.40.50.720">
    <property type="entry name" value="NAD(P)-binding Rossmann-like Domain"/>
    <property type="match status" value="1"/>
</dbReference>
<comment type="caution">
    <text evidence="8">The sequence shown here is derived from an EMBL/GenBank/DDBJ whole genome shotgun (WGS) entry which is preliminary data.</text>
</comment>
<comment type="cofactor">
    <cofactor evidence="1 5">
        <name>Zn(2+)</name>
        <dbReference type="ChEBI" id="CHEBI:29105"/>
    </cofactor>
</comment>
<evidence type="ECO:0000256" key="3">
    <source>
        <dbReference type="ARBA" id="ARBA00022833"/>
    </source>
</evidence>
<evidence type="ECO:0000256" key="5">
    <source>
        <dbReference type="RuleBase" id="RU361277"/>
    </source>
</evidence>
<sequence>MVMRALTWHGIEDVRVTEVPDPVIEQTTDAVVRVTSTAICGSDLHLYATLAPYLQPGDVLGHEFMGIVEEVGSDVATLQPGDRVVVPFNISCGRCWMCQRGLFAQCETTQNVDQGKGASLFGYTSLYGSVPGGQAERVRVPHADFGPIELHSDLPDERFLYLSDILPTAWQAVEYADVNGNDTLAVLGLGPVGQLAVRSALHRGVGRVIAVDLVDERLDLARSWGAEVVDVRDAGEVADALKDLTAGRGPDGVIDAVGMESHENPLSEKVIGAASRLPKPLARTAIEHVGIDRLSALHTAIASVRRGGTLSISGVYGGMADPMPMMELFDKGLTVRMGQCHVRRWSDDLLDLVSGPDDVLGLESLATHRAPLEAAPDLYRTFQEKSDGCLKVVLQP</sequence>
<evidence type="ECO:0000256" key="4">
    <source>
        <dbReference type="ARBA" id="ARBA00023002"/>
    </source>
</evidence>
<evidence type="ECO:0000313" key="8">
    <source>
        <dbReference type="EMBL" id="TQM62033.1"/>
    </source>
</evidence>
<dbReference type="Proteomes" id="UP000316747">
    <property type="component" value="Unassembled WGS sequence"/>
</dbReference>
<evidence type="ECO:0000313" key="9">
    <source>
        <dbReference type="Proteomes" id="UP000316747"/>
    </source>
</evidence>
<dbReference type="SUPFAM" id="SSF51735">
    <property type="entry name" value="NAD(P)-binding Rossmann-fold domains"/>
    <property type="match status" value="1"/>
</dbReference>
<dbReference type="InterPro" id="IPR002328">
    <property type="entry name" value="ADH_Zn_CS"/>
</dbReference>
<evidence type="ECO:0000256" key="2">
    <source>
        <dbReference type="ARBA" id="ARBA00022723"/>
    </source>
</evidence>
<dbReference type="InterPro" id="IPR036291">
    <property type="entry name" value="NAD(P)-bd_dom_sf"/>
</dbReference>
<dbReference type="GO" id="GO:0008270">
    <property type="term" value="F:zinc ion binding"/>
    <property type="evidence" value="ECO:0007669"/>
    <property type="project" value="InterPro"/>
</dbReference>